<proteinExistence type="predicted"/>
<name>A0ACA9Y9W6_9ASCO</name>
<accession>A0ACA9Y9W6</accession>
<dbReference type="Proteomes" id="UP001152531">
    <property type="component" value="Unassembled WGS sequence"/>
</dbReference>
<protein>
    <submittedName>
        <fullName evidence="1">U3 small nucleolar RNA-associated protein 25</fullName>
    </submittedName>
</protein>
<gene>
    <name evidence="1" type="ORF">CLIB1444_07S03422</name>
</gene>
<comment type="caution">
    <text evidence="1">The sequence shown here is derived from an EMBL/GenBank/DDBJ whole genome shotgun (WGS) entry which is preliminary data.</text>
</comment>
<evidence type="ECO:0000313" key="2">
    <source>
        <dbReference type="Proteomes" id="UP001152531"/>
    </source>
</evidence>
<keyword evidence="2" id="KW-1185">Reference proteome</keyword>
<reference evidence="1" key="1">
    <citation type="submission" date="2022-06" db="EMBL/GenBank/DDBJ databases">
        <authorList>
            <person name="Legras J.-L."/>
            <person name="Devillers H."/>
            <person name="Grondin C."/>
        </authorList>
    </citation>
    <scope>NUCLEOTIDE SEQUENCE</scope>
    <source>
        <strain evidence="1">CLIB 1444</strain>
    </source>
</reference>
<sequence>MAIKRKHGGRQELRKVTRTSRRDREEDEVEETHEQVEQPESEEEEIEDTDKSRAYNALLTLLDNDAEPETKKSKVKKSEEEEDEEIEGLNLEDDEEDEEDEEPEEYDSDDDSDPFKVHFDVDDEFEAQQDIKWSVKSKSNVNGYNSIFQVASQPLPTNDSVKPLEKLHIKKRILNYIKDDFNTEETTLLNAMLQYKDINYPYFNYKNQSYKKLYVIHALNHIYKTRDTILKNNSKLSSHAQAIKEGKSLPDLELRDQGFTRPKVLILLPTREACHDVVNLIIKYSAVEQKENRKRFNAQFHNDANPPDSKPDDFKYYFKGNTNDYFTLGLKFTRKSIKLYSSFYSSDIIIASPIGLSMILENPDKRKREYDFLSSIEMVILDNANQIEMQNWDHVKTVFKYINKVPKKSHETDFSRIRMWSINDQAKYFTQRLVFSEFLTPNINSVINKSTNLSGRLKYKKVIDSSNCIMNSVGLKIRQVFQRFESPSPMADPDFRFKFFTNSIINSFSNSSSYDDGLLIIISSYFDYVRVKEFMHTTKLTWDAVDEYTPQSKLTRARHHFIQGKTKVLIYTERLHYFRRFEIGGVKNILLYGIPNNPIFYKEYLKFIGKSVFNNVVDLNLCFVKAIFSKWDAAALERVVGERAPVLCNSVNETFEFK</sequence>
<organism evidence="1 2">
    <name type="scientific">[Candida] jaroonii</name>
    <dbReference type="NCBI Taxonomy" id="467808"/>
    <lineage>
        <taxon>Eukaryota</taxon>
        <taxon>Fungi</taxon>
        <taxon>Dikarya</taxon>
        <taxon>Ascomycota</taxon>
        <taxon>Saccharomycotina</taxon>
        <taxon>Pichiomycetes</taxon>
        <taxon>Debaryomycetaceae</taxon>
        <taxon>Yamadazyma</taxon>
    </lineage>
</organism>
<dbReference type="EMBL" id="CALSDN010000007">
    <property type="protein sequence ID" value="CAH6721832.1"/>
    <property type="molecule type" value="Genomic_DNA"/>
</dbReference>
<evidence type="ECO:0000313" key="1">
    <source>
        <dbReference type="EMBL" id="CAH6721832.1"/>
    </source>
</evidence>